<keyword evidence="1" id="KW-1133">Transmembrane helix</keyword>
<organism evidence="2 3">
    <name type="scientific">Roseinatronobacter monicus</name>
    <dbReference type="NCBI Taxonomy" id="393481"/>
    <lineage>
        <taxon>Bacteria</taxon>
        <taxon>Pseudomonadati</taxon>
        <taxon>Pseudomonadota</taxon>
        <taxon>Alphaproteobacteria</taxon>
        <taxon>Rhodobacterales</taxon>
        <taxon>Paracoccaceae</taxon>
        <taxon>Roseinatronobacter</taxon>
    </lineage>
</organism>
<feature type="transmembrane region" description="Helical" evidence="1">
    <location>
        <begin position="6"/>
        <end position="26"/>
    </location>
</feature>
<keyword evidence="1" id="KW-0472">Membrane</keyword>
<name>A0A543K9Q2_9RHOB</name>
<reference evidence="2 3" key="1">
    <citation type="submission" date="2019-06" db="EMBL/GenBank/DDBJ databases">
        <title>Genomic Encyclopedia of Archaeal and Bacterial Type Strains, Phase II (KMG-II): from individual species to whole genera.</title>
        <authorList>
            <person name="Goeker M."/>
        </authorList>
    </citation>
    <scope>NUCLEOTIDE SEQUENCE [LARGE SCALE GENOMIC DNA]</scope>
    <source>
        <strain evidence="2 3">DSM 18423</strain>
    </source>
</reference>
<accession>A0A543K9Q2</accession>
<evidence type="ECO:0000313" key="3">
    <source>
        <dbReference type="Proteomes" id="UP000320582"/>
    </source>
</evidence>
<comment type="caution">
    <text evidence="2">The sequence shown here is derived from an EMBL/GenBank/DDBJ whole genome shotgun (WGS) entry which is preliminary data.</text>
</comment>
<evidence type="ECO:0000256" key="1">
    <source>
        <dbReference type="SAM" id="Phobius"/>
    </source>
</evidence>
<dbReference type="Proteomes" id="UP000320582">
    <property type="component" value="Unassembled WGS sequence"/>
</dbReference>
<dbReference type="AlphaFoldDB" id="A0A543K9Q2"/>
<proteinExistence type="predicted"/>
<keyword evidence="1" id="KW-0812">Transmembrane</keyword>
<evidence type="ECO:0000313" key="2">
    <source>
        <dbReference type="EMBL" id="TQM91793.1"/>
    </source>
</evidence>
<dbReference type="OrthoDB" id="7875658at2"/>
<dbReference type="RefSeq" id="WP_142079593.1">
    <property type="nucleotide sequence ID" value="NZ_VFPT01000001.1"/>
</dbReference>
<protein>
    <submittedName>
        <fullName evidence="2">Uncharacterized protein</fullName>
    </submittedName>
</protein>
<keyword evidence="3" id="KW-1185">Reference proteome</keyword>
<sequence length="94" mass="10339">MALPLAPLAVVAAKYGAVAIAGYALMRQIQPGRLDQRTEDALDEVEDGLSSHRPRDREQLNGTARFRRVIRLGVNGPGFEIDATALGRLKMRRI</sequence>
<dbReference type="EMBL" id="VFPT01000001">
    <property type="protein sequence ID" value="TQM91793.1"/>
    <property type="molecule type" value="Genomic_DNA"/>
</dbReference>
<gene>
    <name evidence="2" type="ORF">BD293_0368</name>
</gene>